<comment type="caution">
    <text evidence="1">The sequence shown here is derived from an EMBL/GenBank/DDBJ whole genome shotgun (WGS) entry which is preliminary data.</text>
</comment>
<evidence type="ECO:0000313" key="2">
    <source>
        <dbReference type="Proteomes" id="UP001157502"/>
    </source>
</evidence>
<gene>
    <name evidence="1" type="ORF">DPEC_G00098920</name>
</gene>
<sequence>MDQRCYITFPVKRVLWHEVQMWTQQHGQDRCTMSTKDTAGARCPDSIETSRLNVNILPQGEEGGASIAVREGHPGGGECAAGRDSI</sequence>
<dbReference type="Proteomes" id="UP001157502">
    <property type="component" value="Chromosome 8"/>
</dbReference>
<dbReference type="EMBL" id="CM055735">
    <property type="protein sequence ID" value="KAJ8007894.1"/>
    <property type="molecule type" value="Genomic_DNA"/>
</dbReference>
<name>A0ACC2GVY6_DALPE</name>
<proteinExistence type="predicted"/>
<organism evidence="1 2">
    <name type="scientific">Dallia pectoralis</name>
    <name type="common">Alaska blackfish</name>
    <dbReference type="NCBI Taxonomy" id="75939"/>
    <lineage>
        <taxon>Eukaryota</taxon>
        <taxon>Metazoa</taxon>
        <taxon>Chordata</taxon>
        <taxon>Craniata</taxon>
        <taxon>Vertebrata</taxon>
        <taxon>Euteleostomi</taxon>
        <taxon>Actinopterygii</taxon>
        <taxon>Neopterygii</taxon>
        <taxon>Teleostei</taxon>
        <taxon>Protacanthopterygii</taxon>
        <taxon>Esociformes</taxon>
        <taxon>Umbridae</taxon>
        <taxon>Dallia</taxon>
    </lineage>
</organism>
<accession>A0ACC2GVY6</accession>
<evidence type="ECO:0000313" key="1">
    <source>
        <dbReference type="EMBL" id="KAJ8007894.1"/>
    </source>
</evidence>
<protein>
    <submittedName>
        <fullName evidence="1">Uncharacterized protein</fullName>
    </submittedName>
</protein>
<keyword evidence="2" id="KW-1185">Reference proteome</keyword>
<reference evidence="1" key="1">
    <citation type="submission" date="2021-05" db="EMBL/GenBank/DDBJ databases">
        <authorList>
            <person name="Pan Q."/>
            <person name="Jouanno E."/>
            <person name="Zahm M."/>
            <person name="Klopp C."/>
            <person name="Cabau C."/>
            <person name="Louis A."/>
            <person name="Berthelot C."/>
            <person name="Parey E."/>
            <person name="Roest Crollius H."/>
            <person name="Montfort J."/>
            <person name="Robinson-Rechavi M."/>
            <person name="Bouchez O."/>
            <person name="Lampietro C."/>
            <person name="Lopez Roques C."/>
            <person name="Donnadieu C."/>
            <person name="Postlethwait J."/>
            <person name="Bobe J."/>
            <person name="Dillon D."/>
            <person name="Chandos A."/>
            <person name="von Hippel F."/>
            <person name="Guiguen Y."/>
        </authorList>
    </citation>
    <scope>NUCLEOTIDE SEQUENCE</scope>
    <source>
        <strain evidence="1">YG-Jan2019</strain>
    </source>
</reference>